<dbReference type="AlphaFoldDB" id="A0A162BKN3"/>
<accession>A0A162BKN3</accession>
<dbReference type="PATRIC" id="fig|1365248.3.peg.2334"/>
<reference evidence="1 2" key="1">
    <citation type="submission" date="2013-07" db="EMBL/GenBank/DDBJ databases">
        <title>Comparative Genomic and Metabolomic Analysis of Twelve Strains of Pseudoalteromonas luteoviolacea.</title>
        <authorList>
            <person name="Vynne N.G."/>
            <person name="Mansson M."/>
            <person name="Gram L."/>
        </authorList>
    </citation>
    <scope>NUCLEOTIDE SEQUENCE [LARGE SCALE GENOMIC DNA]</scope>
    <source>
        <strain evidence="1 2">CPMOR-1</strain>
    </source>
</reference>
<name>A0A162BKN3_9GAMM</name>
<comment type="caution">
    <text evidence="1">The sequence shown here is derived from an EMBL/GenBank/DDBJ whole genome shotgun (WGS) entry which is preliminary data.</text>
</comment>
<evidence type="ECO:0000313" key="2">
    <source>
        <dbReference type="Proteomes" id="UP000076486"/>
    </source>
</evidence>
<dbReference type="Proteomes" id="UP000076486">
    <property type="component" value="Unassembled WGS sequence"/>
</dbReference>
<organism evidence="1 2">
    <name type="scientific">Pseudoalteromonas luteoviolacea CPMOR-1</name>
    <dbReference type="NCBI Taxonomy" id="1365248"/>
    <lineage>
        <taxon>Bacteria</taxon>
        <taxon>Pseudomonadati</taxon>
        <taxon>Pseudomonadota</taxon>
        <taxon>Gammaproteobacteria</taxon>
        <taxon>Alteromonadales</taxon>
        <taxon>Pseudoalteromonadaceae</taxon>
        <taxon>Pseudoalteromonas</taxon>
    </lineage>
</organism>
<evidence type="ECO:0000313" key="1">
    <source>
        <dbReference type="EMBL" id="KZN63533.1"/>
    </source>
</evidence>
<gene>
    <name evidence="1" type="ORF">N473_17070</name>
</gene>
<proteinExistence type="predicted"/>
<dbReference type="EMBL" id="AUYC01000027">
    <property type="protein sequence ID" value="KZN63533.1"/>
    <property type="molecule type" value="Genomic_DNA"/>
</dbReference>
<sequence length="56" mass="6311">MLVKNCSELKKWGVVRVTIANIAANPPLLLIMQTKKEELLTCSDIDNEKCMGLVFF</sequence>
<protein>
    <submittedName>
        <fullName evidence="1">Uncharacterized protein</fullName>
    </submittedName>
</protein>